<organism evidence="2">
    <name type="scientific">marine metagenome</name>
    <dbReference type="NCBI Taxonomy" id="408172"/>
    <lineage>
        <taxon>unclassified sequences</taxon>
        <taxon>metagenomes</taxon>
        <taxon>ecological metagenomes</taxon>
    </lineage>
</organism>
<evidence type="ECO:0000259" key="1">
    <source>
        <dbReference type="Pfam" id="PF09383"/>
    </source>
</evidence>
<dbReference type="AlphaFoldDB" id="A0A381Y7M4"/>
<gene>
    <name evidence="2" type="ORF">METZ01_LOCUS125878</name>
</gene>
<dbReference type="InterPro" id="IPR018449">
    <property type="entry name" value="NIL_domain"/>
</dbReference>
<sequence>MIQRPFIYELGKMFEIVTNIRRAEVDHDDGWVVLELEGSINEIERGLAWVTKQGVEVSSLEGDILAG</sequence>
<name>A0A381Y7M4_9ZZZZ</name>
<proteinExistence type="predicted"/>
<dbReference type="SUPFAM" id="SSF55021">
    <property type="entry name" value="ACT-like"/>
    <property type="match status" value="1"/>
</dbReference>
<reference evidence="2" key="1">
    <citation type="submission" date="2018-05" db="EMBL/GenBank/DDBJ databases">
        <authorList>
            <person name="Lanie J.A."/>
            <person name="Ng W.-L."/>
            <person name="Kazmierczak K.M."/>
            <person name="Andrzejewski T.M."/>
            <person name="Davidsen T.M."/>
            <person name="Wayne K.J."/>
            <person name="Tettelin H."/>
            <person name="Glass J.I."/>
            <person name="Rusch D."/>
            <person name="Podicherti R."/>
            <person name="Tsui H.-C.T."/>
            <person name="Winkler M.E."/>
        </authorList>
    </citation>
    <scope>NUCLEOTIDE SEQUENCE</scope>
</reference>
<accession>A0A381Y7M4</accession>
<evidence type="ECO:0000313" key="2">
    <source>
        <dbReference type="EMBL" id="SVA73024.1"/>
    </source>
</evidence>
<protein>
    <recommendedName>
        <fullName evidence="1">NIL domain-containing protein</fullName>
    </recommendedName>
</protein>
<dbReference type="Gene3D" id="3.30.70.260">
    <property type="match status" value="1"/>
</dbReference>
<feature type="domain" description="NIL" evidence="1">
    <location>
        <begin position="3"/>
        <end position="57"/>
    </location>
</feature>
<dbReference type="InterPro" id="IPR045865">
    <property type="entry name" value="ACT-like_dom_sf"/>
</dbReference>
<dbReference type="Pfam" id="PF09383">
    <property type="entry name" value="NIL"/>
    <property type="match status" value="1"/>
</dbReference>
<dbReference type="EMBL" id="UINC01017576">
    <property type="protein sequence ID" value="SVA73024.1"/>
    <property type="molecule type" value="Genomic_DNA"/>
</dbReference>